<dbReference type="Gene3D" id="3.80.10.10">
    <property type="entry name" value="Ribonuclease Inhibitor"/>
    <property type="match status" value="1"/>
</dbReference>
<dbReference type="InterPro" id="IPR032675">
    <property type="entry name" value="LRR_dom_sf"/>
</dbReference>
<protein>
    <submittedName>
        <fullName evidence="1">Uncharacterized protein</fullName>
    </submittedName>
</protein>
<reference evidence="1 2" key="1">
    <citation type="journal article" date="2023" name="Commun. Biol.">
        <title>Genome analysis of Parmales, the sister group of diatoms, reveals the evolutionary specialization of diatoms from phago-mixotrophs to photoautotrophs.</title>
        <authorList>
            <person name="Ban H."/>
            <person name="Sato S."/>
            <person name="Yoshikawa S."/>
            <person name="Yamada K."/>
            <person name="Nakamura Y."/>
            <person name="Ichinomiya M."/>
            <person name="Sato N."/>
            <person name="Blanc-Mathieu R."/>
            <person name="Endo H."/>
            <person name="Kuwata A."/>
            <person name="Ogata H."/>
        </authorList>
    </citation>
    <scope>NUCLEOTIDE SEQUENCE [LARGE SCALE GENOMIC DNA]</scope>
</reference>
<comment type="caution">
    <text evidence="1">The sequence shown here is derived from an EMBL/GenBank/DDBJ whole genome shotgun (WGS) entry which is preliminary data.</text>
</comment>
<accession>A0ABQ6N3I6</accession>
<dbReference type="SUPFAM" id="SSF52047">
    <property type="entry name" value="RNI-like"/>
    <property type="match status" value="1"/>
</dbReference>
<evidence type="ECO:0000313" key="1">
    <source>
        <dbReference type="EMBL" id="GMI38585.1"/>
    </source>
</evidence>
<organism evidence="1 2">
    <name type="scientific">Tetraparma gracilis</name>
    <dbReference type="NCBI Taxonomy" id="2962635"/>
    <lineage>
        <taxon>Eukaryota</taxon>
        <taxon>Sar</taxon>
        <taxon>Stramenopiles</taxon>
        <taxon>Ochrophyta</taxon>
        <taxon>Bolidophyceae</taxon>
        <taxon>Parmales</taxon>
        <taxon>Triparmaceae</taxon>
        <taxon>Tetraparma</taxon>
    </lineage>
</organism>
<keyword evidence="2" id="KW-1185">Reference proteome</keyword>
<proteinExistence type="predicted"/>
<evidence type="ECO:0000313" key="2">
    <source>
        <dbReference type="Proteomes" id="UP001165060"/>
    </source>
</evidence>
<sequence>MLTVNYCPLSSVPSLPPTAKLVDLSDNAISSVPASAGGPGLASLDLAGNLLQDAALPALGDVAGRAPGLRHLALGCNYLSAGGVEELQERCRLKVCMD</sequence>
<dbReference type="EMBL" id="BRYB01002040">
    <property type="protein sequence ID" value="GMI38585.1"/>
    <property type="molecule type" value="Genomic_DNA"/>
</dbReference>
<gene>
    <name evidence="1" type="ORF">TeGR_g2416</name>
</gene>
<name>A0ABQ6N3I6_9STRA</name>
<dbReference type="Proteomes" id="UP001165060">
    <property type="component" value="Unassembled WGS sequence"/>
</dbReference>